<gene>
    <name evidence="1" type="ORF">TASK_LOCUS2934</name>
</gene>
<keyword evidence="2" id="KW-1185">Reference proteome</keyword>
<dbReference type="AlphaFoldDB" id="A0A3P6Q0T4"/>
<proteinExistence type="predicted"/>
<organism evidence="1 2">
    <name type="scientific">Taenia asiatica</name>
    <name type="common">Asian tapeworm</name>
    <dbReference type="NCBI Taxonomy" id="60517"/>
    <lineage>
        <taxon>Eukaryota</taxon>
        <taxon>Metazoa</taxon>
        <taxon>Spiralia</taxon>
        <taxon>Lophotrochozoa</taxon>
        <taxon>Platyhelminthes</taxon>
        <taxon>Cestoda</taxon>
        <taxon>Eucestoda</taxon>
        <taxon>Cyclophyllidea</taxon>
        <taxon>Taeniidae</taxon>
        <taxon>Taenia</taxon>
    </lineage>
</organism>
<protein>
    <submittedName>
        <fullName evidence="1">Uncharacterized protein</fullName>
    </submittedName>
</protein>
<sequence length="84" mass="9995">MRSISPRKCELCHFRWNKGTRTRSIWKYLMRTYQNAYLSTSNSVFYTIYYRKTKGCTSLCFDCNHLPRIHPLITWSAPPGHCLS</sequence>
<accession>A0A3P6Q0T4</accession>
<dbReference type="EMBL" id="UYRS01004172">
    <property type="protein sequence ID" value="VDK26644.1"/>
    <property type="molecule type" value="Genomic_DNA"/>
</dbReference>
<evidence type="ECO:0000313" key="2">
    <source>
        <dbReference type="Proteomes" id="UP000282613"/>
    </source>
</evidence>
<dbReference type="Proteomes" id="UP000282613">
    <property type="component" value="Unassembled WGS sequence"/>
</dbReference>
<name>A0A3P6Q0T4_TAEAS</name>
<reference evidence="1 2" key="1">
    <citation type="submission" date="2018-11" db="EMBL/GenBank/DDBJ databases">
        <authorList>
            <consortium name="Pathogen Informatics"/>
        </authorList>
    </citation>
    <scope>NUCLEOTIDE SEQUENCE [LARGE SCALE GENOMIC DNA]</scope>
</reference>
<evidence type="ECO:0000313" key="1">
    <source>
        <dbReference type="EMBL" id="VDK26644.1"/>
    </source>
</evidence>